<evidence type="ECO:0000313" key="1">
    <source>
        <dbReference type="EMBL" id="KAA8539110.1"/>
    </source>
</evidence>
<dbReference type="EMBL" id="CM018037">
    <property type="protein sequence ID" value="KAA8539110.1"/>
    <property type="molecule type" value="Genomic_DNA"/>
</dbReference>
<dbReference type="AlphaFoldDB" id="A0A5J5B9I9"/>
<name>A0A5J5B9I9_9ASTE</name>
<reference evidence="1 2" key="1">
    <citation type="submission" date="2019-09" db="EMBL/GenBank/DDBJ databases">
        <title>A chromosome-level genome assembly of the Chinese tupelo Nyssa sinensis.</title>
        <authorList>
            <person name="Yang X."/>
            <person name="Kang M."/>
            <person name="Yang Y."/>
            <person name="Xiong H."/>
            <person name="Wang M."/>
            <person name="Zhang Z."/>
            <person name="Wang Z."/>
            <person name="Wu H."/>
            <person name="Ma T."/>
            <person name="Liu J."/>
            <person name="Xi Z."/>
        </authorList>
    </citation>
    <scope>NUCLEOTIDE SEQUENCE [LARGE SCALE GENOMIC DNA]</scope>
    <source>
        <strain evidence="1">J267</strain>
        <tissue evidence="1">Leaf</tissue>
    </source>
</reference>
<gene>
    <name evidence="1" type="ORF">F0562_025802</name>
</gene>
<keyword evidence="2" id="KW-1185">Reference proteome</keyword>
<proteinExistence type="predicted"/>
<evidence type="ECO:0000313" key="2">
    <source>
        <dbReference type="Proteomes" id="UP000325577"/>
    </source>
</evidence>
<sequence length="68" mass="7219">MDGESPCLKGQAVCLSTTRVPMEKRVAVALSPRLHLTSSEIEDISMQQISLLEVKASIGISSSMLSSA</sequence>
<organism evidence="1 2">
    <name type="scientific">Nyssa sinensis</name>
    <dbReference type="NCBI Taxonomy" id="561372"/>
    <lineage>
        <taxon>Eukaryota</taxon>
        <taxon>Viridiplantae</taxon>
        <taxon>Streptophyta</taxon>
        <taxon>Embryophyta</taxon>
        <taxon>Tracheophyta</taxon>
        <taxon>Spermatophyta</taxon>
        <taxon>Magnoliopsida</taxon>
        <taxon>eudicotyledons</taxon>
        <taxon>Gunneridae</taxon>
        <taxon>Pentapetalae</taxon>
        <taxon>asterids</taxon>
        <taxon>Cornales</taxon>
        <taxon>Nyssaceae</taxon>
        <taxon>Nyssa</taxon>
    </lineage>
</organism>
<protein>
    <submittedName>
        <fullName evidence="1">Uncharacterized protein</fullName>
    </submittedName>
</protein>
<dbReference type="Proteomes" id="UP000325577">
    <property type="component" value="Linkage Group LG14"/>
</dbReference>
<accession>A0A5J5B9I9</accession>